<accession>A0A8J8PGE1</accession>
<proteinExistence type="predicted"/>
<organism evidence="1 2">
    <name type="scientific">Candidatus Methanomassiliicoccus intestinalis</name>
    <dbReference type="NCBI Taxonomy" id="1406512"/>
    <lineage>
        <taxon>Archaea</taxon>
        <taxon>Methanobacteriati</taxon>
        <taxon>Thermoplasmatota</taxon>
        <taxon>Thermoplasmata</taxon>
        <taxon>Methanomassiliicoccales</taxon>
        <taxon>Methanomassiliicoccaceae</taxon>
        <taxon>Methanomassiliicoccus</taxon>
    </lineage>
</organism>
<evidence type="ECO:0000313" key="1">
    <source>
        <dbReference type="EMBL" id="TQS84108.1"/>
    </source>
</evidence>
<protein>
    <submittedName>
        <fullName evidence="1">Uncharacterized protein</fullName>
    </submittedName>
</protein>
<dbReference type="EMBL" id="LVVT01000007">
    <property type="protein sequence ID" value="TQS84108.1"/>
    <property type="molecule type" value="Genomic_DNA"/>
</dbReference>
<reference evidence="1" key="1">
    <citation type="submission" date="2016-03" db="EMBL/GenBank/DDBJ databases">
        <authorList>
            <person name="Borrel G."/>
            <person name="Mccann A."/>
            <person name="O'Toole P.W."/>
        </authorList>
    </citation>
    <scope>NUCLEOTIDE SEQUENCE</scope>
    <source>
        <strain evidence="1">183</strain>
    </source>
</reference>
<dbReference type="Proteomes" id="UP000752814">
    <property type="component" value="Unassembled WGS sequence"/>
</dbReference>
<dbReference type="AlphaFoldDB" id="A0A8J8PGE1"/>
<evidence type="ECO:0000313" key="2">
    <source>
        <dbReference type="Proteomes" id="UP000752814"/>
    </source>
</evidence>
<name>A0A8J8PGE1_9ARCH</name>
<sequence>MIEQTISGDTMSTHNEGVRLREVFRKYYDGREIDESDLETLNKLVAGSYIDYSMDNGVPIAKDSQIGRAIKKT</sequence>
<dbReference type="RefSeq" id="WP_400194958.1">
    <property type="nucleotide sequence ID" value="NZ_CAYAYE010000028.1"/>
</dbReference>
<gene>
    <name evidence="1" type="ORF">A3207_07280</name>
</gene>
<comment type="caution">
    <text evidence="1">The sequence shown here is derived from an EMBL/GenBank/DDBJ whole genome shotgun (WGS) entry which is preliminary data.</text>
</comment>